<keyword evidence="5 7" id="KW-0408">Iron</keyword>
<dbReference type="PANTHER" id="PTHR46696">
    <property type="entry name" value="P450, PUTATIVE (EUROFUNG)-RELATED"/>
    <property type="match status" value="1"/>
</dbReference>
<evidence type="ECO:0000313" key="10">
    <source>
        <dbReference type="EMBL" id="MDI5971632.1"/>
    </source>
</evidence>
<evidence type="ECO:0000256" key="7">
    <source>
        <dbReference type="RuleBase" id="RU000461"/>
    </source>
</evidence>
<evidence type="ECO:0000256" key="3">
    <source>
        <dbReference type="ARBA" id="ARBA00022723"/>
    </source>
</evidence>
<dbReference type="CDD" id="cd11030">
    <property type="entry name" value="CYP105-like"/>
    <property type="match status" value="1"/>
</dbReference>
<keyword evidence="11" id="KW-1185">Reference proteome</keyword>
<keyword evidence="2 7" id="KW-0349">Heme</keyword>
<dbReference type="PRINTS" id="PR00359">
    <property type="entry name" value="BP450"/>
</dbReference>
<dbReference type="InterPro" id="IPR002397">
    <property type="entry name" value="Cyt_P450_B"/>
</dbReference>
<evidence type="ECO:0000256" key="5">
    <source>
        <dbReference type="ARBA" id="ARBA00023004"/>
    </source>
</evidence>
<organism evidence="10">
    <name type="scientific">Streptantibioticus silvisoli</name>
    <dbReference type="NCBI Taxonomy" id="2705255"/>
    <lineage>
        <taxon>Bacteria</taxon>
        <taxon>Bacillati</taxon>
        <taxon>Actinomycetota</taxon>
        <taxon>Actinomycetes</taxon>
        <taxon>Kitasatosporales</taxon>
        <taxon>Streptomycetaceae</taxon>
        <taxon>Streptantibioticus</taxon>
    </lineage>
</organism>
<dbReference type="GO" id="GO:0005506">
    <property type="term" value="F:iron ion binding"/>
    <property type="evidence" value="ECO:0007669"/>
    <property type="project" value="InterPro"/>
</dbReference>
<dbReference type="AlphaFoldDB" id="A0AA90HBC1"/>
<name>A0AA90HBC1_9ACTN</name>
<dbReference type="EMBL" id="JABXJJ020000024">
    <property type="protein sequence ID" value="MDI5971632.1"/>
    <property type="molecule type" value="Genomic_DNA"/>
</dbReference>
<dbReference type="Proteomes" id="UP001156398">
    <property type="component" value="Unassembled WGS sequence"/>
</dbReference>
<dbReference type="InterPro" id="IPR017972">
    <property type="entry name" value="Cyt_P450_CS"/>
</dbReference>
<proteinExistence type="inferred from homology"/>
<dbReference type="InterPro" id="IPR036396">
    <property type="entry name" value="Cyt_P450_sf"/>
</dbReference>
<dbReference type="PRINTS" id="PR00385">
    <property type="entry name" value="P450"/>
</dbReference>
<gene>
    <name evidence="9" type="ORF">POF43_026765</name>
    <name evidence="10" type="ORF">POF50_020235</name>
</gene>
<evidence type="ECO:0000256" key="6">
    <source>
        <dbReference type="ARBA" id="ARBA00023033"/>
    </source>
</evidence>
<reference evidence="10 11" key="1">
    <citation type="submission" date="2023-05" db="EMBL/GenBank/DDBJ databases">
        <title>Streptantibioticus silvisoli sp. nov., acidotolerant actinomycetes 1 from pine litter.</title>
        <authorList>
            <person name="Swiecimska M."/>
            <person name="Golinska P."/>
            <person name="Sangal V."/>
            <person name="Wachnowicz B."/>
            <person name="Goodfellow M."/>
        </authorList>
    </citation>
    <scope>NUCLEOTIDE SEQUENCE</scope>
    <source>
        <strain evidence="10">SL13</strain>
        <strain evidence="9 11">SL54</strain>
    </source>
</reference>
<dbReference type="SUPFAM" id="SSF48264">
    <property type="entry name" value="Cytochrome P450"/>
    <property type="match status" value="1"/>
</dbReference>
<dbReference type="RefSeq" id="WP_271314352.1">
    <property type="nucleotide sequence ID" value="NZ_JAAGKO020000048.1"/>
</dbReference>
<dbReference type="GO" id="GO:0004497">
    <property type="term" value="F:monooxygenase activity"/>
    <property type="evidence" value="ECO:0007669"/>
    <property type="project" value="UniProtKB-KW"/>
</dbReference>
<feature type="region of interest" description="Disordered" evidence="8">
    <location>
        <begin position="1"/>
        <end position="40"/>
    </location>
</feature>
<dbReference type="PANTHER" id="PTHR46696:SF1">
    <property type="entry name" value="CYTOCHROME P450 YJIB-RELATED"/>
    <property type="match status" value="1"/>
</dbReference>
<evidence type="ECO:0000313" key="9">
    <source>
        <dbReference type="EMBL" id="MDI5966290.1"/>
    </source>
</evidence>
<evidence type="ECO:0000256" key="1">
    <source>
        <dbReference type="ARBA" id="ARBA00010617"/>
    </source>
</evidence>
<dbReference type="InterPro" id="IPR001128">
    <property type="entry name" value="Cyt_P450"/>
</dbReference>
<accession>A0AA90HBC1</accession>
<protein>
    <submittedName>
        <fullName evidence="10">Cytochrome P450</fullName>
    </submittedName>
</protein>
<keyword evidence="3 7" id="KW-0479">Metal-binding</keyword>
<keyword evidence="6 7" id="KW-0503">Monooxygenase</keyword>
<dbReference type="GO" id="GO:0016705">
    <property type="term" value="F:oxidoreductase activity, acting on paired donors, with incorporation or reduction of molecular oxygen"/>
    <property type="evidence" value="ECO:0007669"/>
    <property type="project" value="InterPro"/>
</dbReference>
<dbReference type="Pfam" id="PF00067">
    <property type="entry name" value="p450"/>
    <property type="match status" value="1"/>
</dbReference>
<dbReference type="FunFam" id="1.10.630.10:FF:000018">
    <property type="entry name" value="Cytochrome P450 monooxygenase"/>
    <property type="match status" value="1"/>
</dbReference>
<keyword evidence="4 7" id="KW-0560">Oxidoreductase</keyword>
<comment type="caution">
    <text evidence="10">The sequence shown here is derived from an EMBL/GenBank/DDBJ whole genome shotgun (WGS) entry which is preliminary data.</text>
</comment>
<comment type="similarity">
    <text evidence="1 7">Belongs to the cytochrome P450 family.</text>
</comment>
<dbReference type="EMBL" id="JAAGKO020000048">
    <property type="protein sequence ID" value="MDI5966290.1"/>
    <property type="molecule type" value="Genomic_DNA"/>
</dbReference>
<dbReference type="PROSITE" id="PS00086">
    <property type="entry name" value="CYTOCHROME_P450"/>
    <property type="match status" value="1"/>
</dbReference>
<evidence type="ECO:0000313" key="11">
    <source>
        <dbReference type="Proteomes" id="UP001156398"/>
    </source>
</evidence>
<evidence type="ECO:0000256" key="8">
    <source>
        <dbReference type="SAM" id="MobiDB-lite"/>
    </source>
</evidence>
<dbReference type="Gene3D" id="1.10.630.10">
    <property type="entry name" value="Cytochrome P450"/>
    <property type="match status" value="1"/>
</dbReference>
<evidence type="ECO:0000256" key="2">
    <source>
        <dbReference type="ARBA" id="ARBA00022617"/>
    </source>
</evidence>
<dbReference type="GO" id="GO:0020037">
    <property type="term" value="F:heme binding"/>
    <property type="evidence" value="ECO:0007669"/>
    <property type="project" value="InterPro"/>
</dbReference>
<sequence length="413" mass="46124">MTDTLTGPAGQHAEQTPEYPMARADRCPFDPPPALSGLQDQGPLTKVRIWDGSTPWMVTRYADQRALLVDPRVSADTRHENFPHQSESLKARREMGRTFINMDDPEHARLRRMVTGPFAIKRVETMRPAIQRIVDDLIDGMLAGPKPADLVQAFALPVPSMVICELLGVPYEDHDFFQTRSRVLISRKSATDVVLTAQREVIDYLDELVGRKLAEPADDLLSKLAAEQVATGELTRRELANMGFLLLVAGHETTANMIALGTLALLENPDQLAILRESRDPKLIAGAVEELLRYLHIVHSARRRVALEDIEVGGQTIRAGEAIMLPGEIANRDAEVFTDPDRLDVTRDARRHVAFGFGPHQCLGQPLARVELQVVYSTLYRRIPTLKLATDVDRVPFKHDGLVYGVYELPVSW</sequence>
<evidence type="ECO:0000256" key="4">
    <source>
        <dbReference type="ARBA" id="ARBA00023002"/>
    </source>
</evidence>